<name>A0A938BUN0_UNCW3</name>
<organism evidence="2 3">
    <name type="scientific">candidate division WOR-3 bacterium</name>
    <dbReference type="NCBI Taxonomy" id="2052148"/>
    <lineage>
        <taxon>Bacteria</taxon>
        <taxon>Bacteria division WOR-3</taxon>
    </lineage>
</organism>
<dbReference type="Proteomes" id="UP000779900">
    <property type="component" value="Unassembled WGS sequence"/>
</dbReference>
<gene>
    <name evidence="2" type="ORF">FJY68_09915</name>
</gene>
<comment type="caution">
    <text evidence="2">The sequence shown here is derived from an EMBL/GenBank/DDBJ whole genome shotgun (WGS) entry which is preliminary data.</text>
</comment>
<feature type="compositionally biased region" description="Polar residues" evidence="1">
    <location>
        <begin position="69"/>
        <end position="81"/>
    </location>
</feature>
<protein>
    <submittedName>
        <fullName evidence="2">Uncharacterized protein</fullName>
    </submittedName>
</protein>
<sequence>MKKTFDAVAWMRRRRTEIDKEDEGLTWEERSRKTVALLEGNPRWERLKKRTRQSVSTYDVTRVAEPATSEPTVLSDRPSSSDCDKSGG</sequence>
<dbReference type="AlphaFoldDB" id="A0A938BUN0"/>
<accession>A0A938BUN0</accession>
<feature type="region of interest" description="Disordered" evidence="1">
    <location>
        <begin position="58"/>
        <end position="88"/>
    </location>
</feature>
<evidence type="ECO:0000313" key="3">
    <source>
        <dbReference type="Proteomes" id="UP000779900"/>
    </source>
</evidence>
<dbReference type="EMBL" id="VGIR01000063">
    <property type="protein sequence ID" value="MBM3332143.1"/>
    <property type="molecule type" value="Genomic_DNA"/>
</dbReference>
<reference evidence="2" key="1">
    <citation type="submission" date="2019-03" db="EMBL/GenBank/DDBJ databases">
        <title>Lake Tanganyika Metagenome-Assembled Genomes (MAGs).</title>
        <authorList>
            <person name="Tran P."/>
        </authorList>
    </citation>
    <scope>NUCLEOTIDE SEQUENCE</scope>
    <source>
        <strain evidence="2">K_DeepCast_150m_m2_040</strain>
    </source>
</reference>
<evidence type="ECO:0000256" key="1">
    <source>
        <dbReference type="SAM" id="MobiDB-lite"/>
    </source>
</evidence>
<proteinExistence type="predicted"/>
<evidence type="ECO:0000313" key="2">
    <source>
        <dbReference type="EMBL" id="MBM3332143.1"/>
    </source>
</evidence>